<dbReference type="InterPro" id="IPR006716">
    <property type="entry name" value="ERG2_sigma1_rcpt-like"/>
</dbReference>
<protein>
    <submittedName>
        <fullName evidence="9">C-8 sterol isomerase</fullName>
    </submittedName>
</protein>
<organism evidence="9 10">
    <name type="scientific">Gracilariopsis chorda</name>
    <dbReference type="NCBI Taxonomy" id="448386"/>
    <lineage>
        <taxon>Eukaryota</taxon>
        <taxon>Rhodophyta</taxon>
        <taxon>Florideophyceae</taxon>
        <taxon>Rhodymeniophycidae</taxon>
        <taxon>Gracilariales</taxon>
        <taxon>Gracilariaceae</taxon>
        <taxon>Gracilariopsis</taxon>
    </lineage>
</organism>
<dbReference type="Proteomes" id="UP000247409">
    <property type="component" value="Unassembled WGS sequence"/>
</dbReference>
<dbReference type="PANTHER" id="PTHR10868">
    <property type="entry name" value="SIGMA 1-TYPE OPIOID RECEPTOR-RELATED"/>
    <property type="match status" value="1"/>
</dbReference>
<evidence type="ECO:0000256" key="3">
    <source>
        <dbReference type="ARBA" id="ARBA00022692"/>
    </source>
</evidence>
<name>A0A2V3IN39_9FLOR</name>
<keyword evidence="6" id="KW-0472">Membrane</keyword>
<comment type="caution">
    <text evidence="9">The sequence shown here is derived from an EMBL/GenBank/DDBJ whole genome shotgun (WGS) entry which is preliminary data.</text>
</comment>
<evidence type="ECO:0000256" key="8">
    <source>
        <dbReference type="SAM" id="SignalP"/>
    </source>
</evidence>
<evidence type="ECO:0000256" key="7">
    <source>
        <dbReference type="RuleBase" id="RU368083"/>
    </source>
</evidence>
<evidence type="ECO:0000256" key="5">
    <source>
        <dbReference type="ARBA" id="ARBA00022989"/>
    </source>
</evidence>
<evidence type="ECO:0000313" key="10">
    <source>
        <dbReference type="Proteomes" id="UP000247409"/>
    </source>
</evidence>
<dbReference type="GO" id="GO:0016853">
    <property type="term" value="F:isomerase activity"/>
    <property type="evidence" value="ECO:0007669"/>
    <property type="project" value="UniProtKB-KW"/>
</dbReference>
<keyword evidence="8" id="KW-0732">Signal</keyword>
<feature type="signal peptide" evidence="8">
    <location>
        <begin position="1"/>
        <end position="27"/>
    </location>
</feature>
<evidence type="ECO:0000256" key="1">
    <source>
        <dbReference type="ARBA" id="ARBA00004586"/>
    </source>
</evidence>
<dbReference type="Pfam" id="PF04622">
    <property type="entry name" value="ERG2_Sigma1R"/>
    <property type="match status" value="1"/>
</dbReference>
<dbReference type="EMBL" id="NBIV01000124">
    <property type="protein sequence ID" value="PXF43495.1"/>
    <property type="molecule type" value="Genomic_DNA"/>
</dbReference>
<keyword evidence="10" id="KW-1185">Reference proteome</keyword>
<keyword evidence="5" id="KW-1133">Transmembrane helix</keyword>
<dbReference type="AlphaFoldDB" id="A0A2V3IN39"/>
<evidence type="ECO:0000256" key="4">
    <source>
        <dbReference type="ARBA" id="ARBA00022824"/>
    </source>
</evidence>
<keyword evidence="3" id="KW-0812">Transmembrane</keyword>
<evidence type="ECO:0000256" key="2">
    <source>
        <dbReference type="ARBA" id="ARBA00007141"/>
    </source>
</evidence>
<accession>A0A2V3IN39</accession>
<dbReference type="PANTHER" id="PTHR10868:SF1">
    <property type="entry name" value="SIGMA NON-OPIOID INTRACELLULAR RECEPTOR 1"/>
    <property type="match status" value="1"/>
</dbReference>
<keyword evidence="9" id="KW-0413">Isomerase</keyword>
<gene>
    <name evidence="9" type="ORF">BWQ96_06788</name>
</gene>
<comment type="similarity">
    <text evidence="2 7">Belongs to the ERG2 family.</text>
</comment>
<comment type="subcellular location">
    <subcellularLocation>
        <location evidence="1">Endoplasmic reticulum membrane</location>
    </subcellularLocation>
</comment>
<feature type="chain" id="PRO_5016093021" evidence="8">
    <location>
        <begin position="28"/>
        <end position="224"/>
    </location>
</feature>
<proteinExistence type="inferred from homology"/>
<dbReference type="STRING" id="448386.A0A2V3IN39"/>
<evidence type="ECO:0000313" key="9">
    <source>
        <dbReference type="EMBL" id="PXF43495.1"/>
    </source>
</evidence>
<evidence type="ECO:0000256" key="6">
    <source>
        <dbReference type="ARBA" id="ARBA00023136"/>
    </source>
</evidence>
<dbReference type="OrthoDB" id="347124at2759"/>
<dbReference type="GO" id="GO:0005789">
    <property type="term" value="C:endoplasmic reticulum membrane"/>
    <property type="evidence" value="ECO:0007669"/>
    <property type="project" value="UniProtKB-SubCell"/>
</dbReference>
<sequence length="224" mass="24488">MSRPTLKSPRPARRTALFVLLVAVLIALYLHPPQPVFTPESMAEIARTAIVHSASVNGTAQTTIDSVVQQLRSKYPAHVLKDPQWVFNNAGGAMGSMLVLHISLVEYVIIFGTAVGTTGHTGRFMADDWFTMLVGEQWAASPGSLEREVFKAGDQHLLPRGSCKHYLMKPDSWALEYARGNILSMLPFGFADSLTSTFDFVTVWKTVVIAAKGVITQLLTQMGA</sequence>
<keyword evidence="4" id="KW-0256">Endoplasmic reticulum</keyword>
<reference evidence="9 10" key="1">
    <citation type="journal article" date="2018" name="Mol. Biol. Evol.">
        <title>Analysis of the draft genome of the red seaweed Gracilariopsis chorda provides insights into genome size evolution in Rhodophyta.</title>
        <authorList>
            <person name="Lee J."/>
            <person name="Yang E.C."/>
            <person name="Graf L."/>
            <person name="Yang J.H."/>
            <person name="Qiu H."/>
            <person name="Zel Zion U."/>
            <person name="Chan C.X."/>
            <person name="Stephens T.G."/>
            <person name="Weber A.P.M."/>
            <person name="Boo G.H."/>
            <person name="Boo S.M."/>
            <person name="Kim K.M."/>
            <person name="Shin Y."/>
            <person name="Jung M."/>
            <person name="Lee S.J."/>
            <person name="Yim H.S."/>
            <person name="Lee J.H."/>
            <person name="Bhattacharya D."/>
            <person name="Yoon H.S."/>
        </authorList>
    </citation>
    <scope>NUCLEOTIDE SEQUENCE [LARGE SCALE GENOMIC DNA]</scope>
    <source>
        <strain evidence="9 10">SKKU-2015</strain>
        <tissue evidence="9">Whole body</tissue>
    </source>
</reference>